<accession>S3BYY4</accession>
<feature type="compositionally biased region" description="Polar residues" evidence="1">
    <location>
        <begin position="91"/>
        <end position="105"/>
    </location>
</feature>
<sequence length="361" mass="40077">MPSQDGHSGSRRGGGNSNSGNNHTQIGGHEHHIISKQHSHKDSSRSNNGTTSYPHNSQNNKPGKLKKHVEINPDGDYSSGKYIRSEHHSPNVGSPNHQGSQNSSQKHNKHIRQDYTWNGDRNNISFSGNGSGIVYDAGKSRHPQSRILSAEKGRVIKHSNKRAFGAVCRGNGRDSSYTAEQLAQPEGKPFSSALNSIARSDASLLEEREHIKKFLLTNYTSIREDTPNLAYLVEMCLNSPSRDLHQVIRTHAFLDLMQYGDMENISSELLHFYVGISQCRGGHGYMGDDVVMCDCDGRVPLCFTLAFTSLLRDYLEMKKHLDSVCKTLDSFKSGSAPLKVAQTLVEPFVETDDDEMDYCIS</sequence>
<gene>
    <name evidence="2" type="ORF">F503_08248</name>
</gene>
<dbReference type="OrthoDB" id="10250268at2759"/>
<dbReference type="eggNOG" id="ENOG502RKZN">
    <property type="taxonomic scope" value="Eukaryota"/>
</dbReference>
<organism evidence="2 3">
    <name type="scientific">Ophiostoma piceae (strain UAMH 11346)</name>
    <name type="common">Sap stain fungus</name>
    <dbReference type="NCBI Taxonomy" id="1262450"/>
    <lineage>
        <taxon>Eukaryota</taxon>
        <taxon>Fungi</taxon>
        <taxon>Dikarya</taxon>
        <taxon>Ascomycota</taxon>
        <taxon>Pezizomycotina</taxon>
        <taxon>Sordariomycetes</taxon>
        <taxon>Sordariomycetidae</taxon>
        <taxon>Ophiostomatales</taxon>
        <taxon>Ophiostomataceae</taxon>
        <taxon>Ophiostoma</taxon>
    </lineage>
</organism>
<dbReference type="Proteomes" id="UP000016923">
    <property type="component" value="Unassembled WGS sequence"/>
</dbReference>
<protein>
    <submittedName>
        <fullName evidence="2">Uncharacterized protein</fullName>
    </submittedName>
</protein>
<feature type="compositionally biased region" description="Polar residues" evidence="1">
    <location>
        <begin position="45"/>
        <end position="61"/>
    </location>
</feature>
<name>S3BYY4_OPHP1</name>
<keyword evidence="3" id="KW-1185">Reference proteome</keyword>
<proteinExistence type="predicted"/>
<reference evidence="2 3" key="1">
    <citation type="journal article" date="2013" name="BMC Genomics">
        <title>The genome and transcriptome of the pine saprophyte Ophiostoma piceae, and a comparison with the bark beetle-associated pine pathogen Grosmannia clavigera.</title>
        <authorList>
            <person name="Haridas S."/>
            <person name="Wang Y."/>
            <person name="Lim L."/>
            <person name="Massoumi Alamouti S."/>
            <person name="Jackman S."/>
            <person name="Docking R."/>
            <person name="Robertson G."/>
            <person name="Birol I."/>
            <person name="Bohlmann J."/>
            <person name="Breuil C."/>
        </authorList>
    </citation>
    <scope>NUCLEOTIDE SEQUENCE [LARGE SCALE GENOMIC DNA]</scope>
    <source>
        <strain evidence="2 3">UAMH 11346</strain>
    </source>
</reference>
<dbReference type="VEuPathDB" id="FungiDB:F503_08248"/>
<dbReference type="EMBL" id="KE148155">
    <property type="protein sequence ID" value="EPE05717.1"/>
    <property type="molecule type" value="Genomic_DNA"/>
</dbReference>
<dbReference type="HOGENOM" id="CLU_767467_0_0_1"/>
<evidence type="ECO:0000256" key="1">
    <source>
        <dbReference type="SAM" id="MobiDB-lite"/>
    </source>
</evidence>
<dbReference type="AlphaFoldDB" id="S3BYY4"/>
<evidence type="ECO:0000313" key="2">
    <source>
        <dbReference type="EMBL" id="EPE05717.1"/>
    </source>
</evidence>
<evidence type="ECO:0000313" key="3">
    <source>
        <dbReference type="Proteomes" id="UP000016923"/>
    </source>
</evidence>
<feature type="region of interest" description="Disordered" evidence="1">
    <location>
        <begin position="1"/>
        <end position="109"/>
    </location>
</feature>